<gene>
    <name evidence="1" type="ORF">SDC9_185651</name>
</gene>
<proteinExistence type="predicted"/>
<dbReference type="EMBL" id="VSSQ01093176">
    <property type="protein sequence ID" value="MPN38127.1"/>
    <property type="molecule type" value="Genomic_DNA"/>
</dbReference>
<name>A0A645HGP6_9ZZZZ</name>
<comment type="caution">
    <text evidence="1">The sequence shown here is derived from an EMBL/GenBank/DDBJ whole genome shotgun (WGS) entry which is preliminary data.</text>
</comment>
<protein>
    <submittedName>
        <fullName evidence="1">Uncharacterized protein</fullName>
    </submittedName>
</protein>
<dbReference type="AlphaFoldDB" id="A0A645HGP6"/>
<organism evidence="1">
    <name type="scientific">bioreactor metagenome</name>
    <dbReference type="NCBI Taxonomy" id="1076179"/>
    <lineage>
        <taxon>unclassified sequences</taxon>
        <taxon>metagenomes</taxon>
        <taxon>ecological metagenomes</taxon>
    </lineage>
</organism>
<evidence type="ECO:0000313" key="1">
    <source>
        <dbReference type="EMBL" id="MPN38127.1"/>
    </source>
</evidence>
<reference evidence="1" key="1">
    <citation type="submission" date="2019-08" db="EMBL/GenBank/DDBJ databases">
        <authorList>
            <person name="Kucharzyk K."/>
            <person name="Murdoch R.W."/>
            <person name="Higgins S."/>
            <person name="Loffler F."/>
        </authorList>
    </citation>
    <scope>NUCLEOTIDE SEQUENCE</scope>
</reference>
<accession>A0A645HGP6</accession>
<sequence length="103" mass="11278">MEAAATCSRSVMTSEAFAIRISHSSSECVVRLISLLKAESVYVFLSIKLPASSRRAHSTPAELDFLYLSKSKYKAQSKERDALPIDLIAQKDTGSLANAYTFS</sequence>